<feature type="region of interest" description="Disordered" evidence="9">
    <location>
        <begin position="1"/>
        <end position="57"/>
    </location>
</feature>
<keyword evidence="3" id="KW-0678">Repressor</keyword>
<proteinExistence type="inferred from homology"/>
<reference evidence="11 12" key="1">
    <citation type="submission" date="2021-04" db="EMBL/GenBank/DDBJ databases">
        <authorList>
            <person name="Pira H."/>
            <person name="Risdian C."/>
            <person name="Wink J."/>
        </authorList>
    </citation>
    <scope>NUCLEOTIDE SEQUENCE [LARGE SCALE GENOMIC DNA]</scope>
    <source>
        <strain evidence="11 12">WH53</strain>
    </source>
</reference>
<keyword evidence="11" id="KW-0969">Cilium</keyword>
<keyword evidence="11" id="KW-0966">Cell projection</keyword>
<evidence type="ECO:0000256" key="1">
    <source>
        <dbReference type="ARBA" id="ARBA00005322"/>
    </source>
</evidence>
<keyword evidence="6" id="KW-0804">Transcription</keyword>
<comment type="similarity">
    <text evidence="1">Belongs to the FlgM family.</text>
</comment>
<evidence type="ECO:0000256" key="6">
    <source>
        <dbReference type="ARBA" id="ARBA00023163"/>
    </source>
</evidence>
<evidence type="ECO:0000259" key="10">
    <source>
        <dbReference type="Pfam" id="PF04316"/>
    </source>
</evidence>
<evidence type="ECO:0000256" key="8">
    <source>
        <dbReference type="ARBA" id="ARBA00030117"/>
    </source>
</evidence>
<dbReference type="SUPFAM" id="SSF101498">
    <property type="entry name" value="Anti-sigma factor FlgM"/>
    <property type="match status" value="1"/>
</dbReference>
<evidence type="ECO:0000256" key="4">
    <source>
        <dbReference type="ARBA" id="ARBA00022795"/>
    </source>
</evidence>
<gene>
    <name evidence="11" type="primary">flgM</name>
    <name evidence="11" type="ORF">KCG35_16700</name>
</gene>
<comment type="caution">
    <text evidence="11">The sequence shown here is derived from an EMBL/GenBank/DDBJ whole genome shotgun (WGS) entry which is preliminary data.</text>
</comment>
<organism evidence="11 12">
    <name type="scientific">Zooshikella harenae</name>
    <dbReference type="NCBI Taxonomy" id="2827238"/>
    <lineage>
        <taxon>Bacteria</taxon>
        <taxon>Pseudomonadati</taxon>
        <taxon>Pseudomonadota</taxon>
        <taxon>Gammaproteobacteria</taxon>
        <taxon>Oceanospirillales</taxon>
        <taxon>Zooshikellaceae</taxon>
        <taxon>Zooshikella</taxon>
    </lineage>
</organism>
<dbReference type="InterPro" id="IPR031316">
    <property type="entry name" value="FlgM_C"/>
</dbReference>
<feature type="domain" description="Anti-sigma-28 factor FlgM C-terminal" evidence="10">
    <location>
        <begin position="54"/>
        <end position="107"/>
    </location>
</feature>
<dbReference type="RefSeq" id="WP_215820935.1">
    <property type="nucleotide sequence ID" value="NZ_JAGSOY010000046.1"/>
</dbReference>
<accession>A0ABS5ZFC7</accession>
<protein>
    <recommendedName>
        <fullName evidence="2">Negative regulator of flagellin synthesis</fullName>
    </recommendedName>
    <alternativeName>
        <fullName evidence="8">Anti-sigma-28 factor</fullName>
    </alternativeName>
</protein>
<dbReference type="InterPro" id="IPR035890">
    <property type="entry name" value="Anti-sigma-28_factor_FlgM_sf"/>
</dbReference>
<keyword evidence="11" id="KW-0282">Flagellum</keyword>
<name>A0ABS5ZFC7_9GAMM</name>
<keyword evidence="4" id="KW-1005">Bacterial flagellum biogenesis</keyword>
<evidence type="ECO:0000256" key="2">
    <source>
        <dbReference type="ARBA" id="ARBA00017823"/>
    </source>
</evidence>
<evidence type="ECO:0000256" key="7">
    <source>
        <dbReference type="ARBA" id="ARBA00024739"/>
    </source>
</evidence>
<dbReference type="EMBL" id="JAGSOY010000046">
    <property type="protein sequence ID" value="MBU2712709.1"/>
    <property type="molecule type" value="Genomic_DNA"/>
</dbReference>
<evidence type="ECO:0000313" key="12">
    <source>
        <dbReference type="Proteomes" id="UP000690515"/>
    </source>
</evidence>
<dbReference type="Pfam" id="PF04316">
    <property type="entry name" value="FlgM"/>
    <property type="match status" value="1"/>
</dbReference>
<evidence type="ECO:0000256" key="5">
    <source>
        <dbReference type="ARBA" id="ARBA00023015"/>
    </source>
</evidence>
<evidence type="ECO:0000313" key="11">
    <source>
        <dbReference type="EMBL" id="MBU2712709.1"/>
    </source>
</evidence>
<evidence type="ECO:0000256" key="3">
    <source>
        <dbReference type="ARBA" id="ARBA00022491"/>
    </source>
</evidence>
<feature type="compositionally biased region" description="Polar residues" evidence="9">
    <location>
        <begin position="1"/>
        <end position="46"/>
    </location>
</feature>
<evidence type="ECO:0000256" key="9">
    <source>
        <dbReference type="SAM" id="MobiDB-lite"/>
    </source>
</evidence>
<dbReference type="InterPro" id="IPR007412">
    <property type="entry name" value="FlgM"/>
</dbReference>
<keyword evidence="12" id="KW-1185">Reference proteome</keyword>
<dbReference type="Proteomes" id="UP000690515">
    <property type="component" value="Unassembled WGS sequence"/>
</dbReference>
<sequence>MVNDINGPNTSSSDLVSAQKRAQQQVGGTENKTLEQSAKQPAVEQTSTEKKPVSVELSQQAQDLKKLQDQVAQQDGVDSERVQQIKADIAAGRYQVNAEQLANKLLDFEGF</sequence>
<comment type="function">
    <text evidence="7">Responsible for the coupling of flagellin expression to flagellar assembly by preventing expression of the flagellin genes when a component of the middle class of proteins is defective. It negatively regulates flagellar genes by inhibiting the activity of FliA by directly binding to FliA.</text>
</comment>
<dbReference type="NCBIfam" id="TIGR03824">
    <property type="entry name" value="FlgM_jcvi"/>
    <property type="match status" value="1"/>
</dbReference>
<keyword evidence="5" id="KW-0805">Transcription regulation</keyword>